<keyword evidence="4" id="KW-0800">Toxin</keyword>
<dbReference type="EMBL" id="CP104694">
    <property type="protein sequence ID" value="UXI66619.1"/>
    <property type="molecule type" value="Genomic_DNA"/>
</dbReference>
<gene>
    <name evidence="10" type="ORF">N4264_17935</name>
</gene>
<dbReference type="InterPro" id="IPR011049">
    <property type="entry name" value="Serralysin-like_metalloprot_C"/>
</dbReference>
<keyword evidence="7" id="KW-0843">Virulence</keyword>
<dbReference type="PRINTS" id="PR01488">
    <property type="entry name" value="RTXTOXINA"/>
</dbReference>
<evidence type="ECO:0000256" key="1">
    <source>
        <dbReference type="ARBA" id="ARBA00004370"/>
    </source>
</evidence>
<dbReference type="PANTHER" id="PTHR38340">
    <property type="entry name" value="S-LAYER PROTEIN"/>
    <property type="match status" value="1"/>
</dbReference>
<dbReference type="SUPFAM" id="SSF51120">
    <property type="entry name" value="beta-Roll"/>
    <property type="match status" value="6"/>
</dbReference>
<dbReference type="Proteomes" id="UP001064632">
    <property type="component" value="Chromosome"/>
</dbReference>
<accession>A0ABY6B9C2</accession>
<keyword evidence="6" id="KW-0106">Calcium</keyword>
<dbReference type="PANTHER" id="PTHR38340:SF1">
    <property type="entry name" value="S-LAYER PROTEIN"/>
    <property type="match status" value="1"/>
</dbReference>
<feature type="compositionally biased region" description="Polar residues" evidence="9">
    <location>
        <begin position="420"/>
        <end position="429"/>
    </location>
</feature>
<evidence type="ECO:0000256" key="6">
    <source>
        <dbReference type="ARBA" id="ARBA00022837"/>
    </source>
</evidence>
<dbReference type="Gene3D" id="2.150.10.10">
    <property type="entry name" value="Serralysin-like metalloprotease, C-terminal"/>
    <property type="match status" value="5"/>
</dbReference>
<name>A0ABY6B9C2_9GAMM</name>
<comment type="subcellular location">
    <subcellularLocation>
        <location evidence="1">Membrane</location>
    </subcellularLocation>
    <subcellularLocation>
        <location evidence="2">Secreted</location>
    </subcellularLocation>
</comment>
<organism evidence="10 11">
    <name type="scientific">Tahibacter amnicola</name>
    <dbReference type="NCBI Taxonomy" id="2976241"/>
    <lineage>
        <taxon>Bacteria</taxon>
        <taxon>Pseudomonadati</taxon>
        <taxon>Pseudomonadota</taxon>
        <taxon>Gammaproteobacteria</taxon>
        <taxon>Lysobacterales</taxon>
        <taxon>Rhodanobacteraceae</taxon>
        <taxon>Tahibacter</taxon>
    </lineage>
</organism>
<dbReference type="InterPro" id="IPR003995">
    <property type="entry name" value="RTX_toxin_determinant-A"/>
</dbReference>
<feature type="compositionally biased region" description="Polar residues" evidence="9">
    <location>
        <begin position="1125"/>
        <end position="1134"/>
    </location>
</feature>
<protein>
    <recommendedName>
        <fullName evidence="12">Ca2+-binding RTX toxin-like protein</fullName>
    </recommendedName>
</protein>
<feature type="compositionally biased region" description="Basic and acidic residues" evidence="9">
    <location>
        <begin position="432"/>
        <end position="445"/>
    </location>
</feature>
<dbReference type="Pfam" id="PF00353">
    <property type="entry name" value="HemolysinCabind"/>
    <property type="match status" value="13"/>
</dbReference>
<evidence type="ECO:0000256" key="3">
    <source>
        <dbReference type="ARBA" id="ARBA00022525"/>
    </source>
</evidence>
<evidence type="ECO:0000256" key="7">
    <source>
        <dbReference type="ARBA" id="ARBA00023026"/>
    </source>
</evidence>
<keyword evidence="5" id="KW-0677">Repeat</keyword>
<evidence type="ECO:0000256" key="4">
    <source>
        <dbReference type="ARBA" id="ARBA00022656"/>
    </source>
</evidence>
<evidence type="ECO:0000313" key="10">
    <source>
        <dbReference type="EMBL" id="UXI66619.1"/>
    </source>
</evidence>
<evidence type="ECO:0000256" key="8">
    <source>
        <dbReference type="ARBA" id="ARBA00023136"/>
    </source>
</evidence>
<proteinExistence type="predicted"/>
<reference evidence="10" key="1">
    <citation type="submission" date="2022-09" db="EMBL/GenBank/DDBJ databases">
        <title>Tahibacter sp. nov., isolated from a fresh water.</title>
        <authorList>
            <person name="Baek J.H."/>
            <person name="Lee J.K."/>
            <person name="Kim J.M."/>
            <person name="Jeon C.O."/>
        </authorList>
    </citation>
    <scope>NUCLEOTIDE SEQUENCE</scope>
    <source>
        <strain evidence="10">W38</strain>
    </source>
</reference>
<feature type="region of interest" description="Disordered" evidence="9">
    <location>
        <begin position="1095"/>
        <end position="1141"/>
    </location>
</feature>
<dbReference type="InterPro" id="IPR050557">
    <property type="entry name" value="RTX_toxin/Mannuronan_C5-epim"/>
</dbReference>
<feature type="region of interest" description="Disordered" evidence="9">
    <location>
        <begin position="420"/>
        <end position="446"/>
    </location>
</feature>
<dbReference type="PRINTS" id="PR00313">
    <property type="entry name" value="CABNDNGRPT"/>
</dbReference>
<dbReference type="RefSeq" id="WP_261693603.1">
    <property type="nucleotide sequence ID" value="NZ_CP104694.1"/>
</dbReference>
<evidence type="ECO:0008006" key="12">
    <source>
        <dbReference type="Google" id="ProtNLM"/>
    </source>
</evidence>
<sequence>MHTSHTSAETRFSTPSARYPRLRQTLLAVAIASVTATSAANLPPVASAPSPKSAKAIATPLNETGITLDATAAVYISRRNNQLHFWEVDESAGTVARRNSLAIEPLSDQTVVIQLGPQTKGLFFADNIRQDGDRYRIAFRGELADGKIALPLPQRAVDPLYAVAIPGDIVTVPPGDATLQGVLSAQTAIYQRAAQISQMQAEERDLFQADMQNEVVAFYETQISETPTGRNTLEAAYNGAETVRERLVRQASTDLVAVQAAVSKFTTFNAQQLGRFESSVSKCVAGERSRIDASLAALQAKLESHTDDENSTPALEQSITATEDGLVASEAAIAKCLGTAELEAFEPAAPLGEEGGAYPRLAASADALVATPEPAIEQWEETLVGRLQFQADRIETNPRLVRLSEYGSYFSEWASPQYTSESIDASSADPTARTEQRAGVSEKDGSVGTLSTGTFCGNESWNLEFNLGSVGIVLGTPWSDVVVTGNNPNIVFTFKGNDCVETHAGVDFVFTGPGSDKAFLGDDIDVALMGAGDDEAHGGAGNTVPVLGAVTFHLGNLIVGQGGNDRLFGGELSGDTGEDGAVDAQAYTDLILGDSLLFGHPAGGDVIVGENGVDFLFGQDANDSLSNAGPGGIVLVSGASVNLGSFFSGGNHNDAMTGSSTTGFGAIPTLGDTLIGGSGNDTVSAAGGADIVDGGIGNDIVSGGTGIDFLFGRDGNDSLTGDDDMDLITGRAGDDTIHGSNGLVDLLFGGIGSDKIYGDDGIDLIFGSSGADVIQGGDGVIDIIKGGTESDVINGNAGIDIVLADAGEDRVFGDEGLDLLLGGPGSDYMRGGDATDIILGQDNSQEREMLFGDGEIDLMFGGAGNDYMEGNGATDLMFGSGADDTMSGGQGIDIVSGDGGADAIKGNEDADLLLGMDGPDIVGGGTGNDLIIGGEGCDVLNGDEQGDLVIGGKGKDRINGGDGLNVLLGGTDTDYIVGGPNNDFIFGQDDADYADGGDAIDLITGGDGNDYLVGSSGADVTLAGSGDDFVRGDNDSDLSFGGDGNDTINGASGLDVTVGGEGNDTLNAGDNTDFTFGLKGDDQLRTVEGTNYAFGGKDNDRVDGYDPAASSSSSDPRDFLCGNDGNDTISGNSNHQRDFRLGGNGSNTKVWNQTLVPASLFSVSWTGNMNCL</sequence>
<keyword evidence="11" id="KW-1185">Reference proteome</keyword>
<keyword evidence="3" id="KW-0964">Secreted</keyword>
<dbReference type="InterPro" id="IPR001343">
    <property type="entry name" value="Hemolysn_Ca-bd"/>
</dbReference>
<evidence type="ECO:0000256" key="5">
    <source>
        <dbReference type="ARBA" id="ARBA00022737"/>
    </source>
</evidence>
<keyword evidence="8" id="KW-0472">Membrane</keyword>
<evidence type="ECO:0000256" key="9">
    <source>
        <dbReference type="SAM" id="MobiDB-lite"/>
    </source>
</evidence>
<evidence type="ECO:0000313" key="11">
    <source>
        <dbReference type="Proteomes" id="UP001064632"/>
    </source>
</evidence>
<evidence type="ECO:0000256" key="2">
    <source>
        <dbReference type="ARBA" id="ARBA00004613"/>
    </source>
</evidence>